<dbReference type="EMBL" id="FNEE01000023">
    <property type="protein sequence ID" value="SDK92421.1"/>
    <property type="molecule type" value="Genomic_DNA"/>
</dbReference>
<organism evidence="2 3">
    <name type="scientific">Mesorhizobium muleiense</name>
    <dbReference type="NCBI Taxonomy" id="1004279"/>
    <lineage>
        <taxon>Bacteria</taxon>
        <taxon>Pseudomonadati</taxon>
        <taxon>Pseudomonadota</taxon>
        <taxon>Alphaproteobacteria</taxon>
        <taxon>Hyphomicrobiales</taxon>
        <taxon>Phyllobacteriaceae</taxon>
        <taxon>Mesorhizobium</taxon>
    </lineage>
</organism>
<evidence type="ECO:0000256" key="1">
    <source>
        <dbReference type="SAM" id="SignalP"/>
    </source>
</evidence>
<sequence>MRFLMTSLLVVCSVSAHARQAVSVERIGDCQVLPVAAVDNHVKATFEVTLDKVGNVKSVTVVSYDPHSEAAAEAAQQLSKSVQKCWPPGVKTSPMRITVDLSKT</sequence>
<name>A0A1G9FVG5_9HYPH</name>
<dbReference type="AlphaFoldDB" id="A0A1G9FVG5"/>
<evidence type="ECO:0000313" key="3">
    <source>
        <dbReference type="Proteomes" id="UP000198894"/>
    </source>
</evidence>
<evidence type="ECO:0000313" key="2">
    <source>
        <dbReference type="EMBL" id="SDK92421.1"/>
    </source>
</evidence>
<accession>A0A1G9FVG5</accession>
<keyword evidence="3" id="KW-1185">Reference proteome</keyword>
<feature type="signal peptide" evidence="1">
    <location>
        <begin position="1"/>
        <end position="18"/>
    </location>
</feature>
<evidence type="ECO:0008006" key="4">
    <source>
        <dbReference type="Google" id="ProtNLM"/>
    </source>
</evidence>
<feature type="chain" id="PRO_5011495555" description="TonB family C-terminal domain-containing protein" evidence="1">
    <location>
        <begin position="19"/>
        <end position="104"/>
    </location>
</feature>
<proteinExistence type="predicted"/>
<keyword evidence="1" id="KW-0732">Signal</keyword>
<protein>
    <recommendedName>
        <fullName evidence="4">TonB family C-terminal domain-containing protein</fullName>
    </recommendedName>
</protein>
<reference evidence="3" key="1">
    <citation type="submission" date="2016-10" db="EMBL/GenBank/DDBJ databases">
        <authorList>
            <person name="Varghese N."/>
            <person name="Submissions S."/>
        </authorList>
    </citation>
    <scope>NUCLEOTIDE SEQUENCE [LARGE SCALE GENOMIC DNA]</scope>
    <source>
        <strain evidence="3">CGMCC 1.11022</strain>
    </source>
</reference>
<gene>
    <name evidence="2" type="ORF">SAMN05428953_12337</name>
</gene>
<dbReference type="Proteomes" id="UP000198894">
    <property type="component" value="Unassembled WGS sequence"/>
</dbReference>